<evidence type="ECO:0000313" key="2">
    <source>
        <dbReference type="EMBL" id="PNR62206.1"/>
    </source>
</evidence>
<feature type="region of interest" description="Disordered" evidence="1">
    <location>
        <begin position="180"/>
        <end position="199"/>
    </location>
</feature>
<evidence type="ECO:0000256" key="1">
    <source>
        <dbReference type="SAM" id="MobiDB-lite"/>
    </source>
</evidence>
<dbReference type="InParanoid" id="A0A2K1L841"/>
<dbReference type="Proteomes" id="UP000006727">
    <property type="component" value="Chromosome 1"/>
</dbReference>
<dbReference type="PaxDb" id="3218-PP1S86_73V6.1"/>
<accession>A0A2K1L841</accession>
<reference evidence="2 4" key="1">
    <citation type="journal article" date="2008" name="Science">
        <title>The Physcomitrella genome reveals evolutionary insights into the conquest of land by plants.</title>
        <authorList>
            <person name="Rensing S."/>
            <person name="Lang D."/>
            <person name="Zimmer A."/>
            <person name="Terry A."/>
            <person name="Salamov A."/>
            <person name="Shapiro H."/>
            <person name="Nishiyama T."/>
            <person name="Perroud P.-F."/>
            <person name="Lindquist E."/>
            <person name="Kamisugi Y."/>
            <person name="Tanahashi T."/>
            <person name="Sakakibara K."/>
            <person name="Fujita T."/>
            <person name="Oishi K."/>
            <person name="Shin-I T."/>
            <person name="Kuroki Y."/>
            <person name="Toyoda A."/>
            <person name="Suzuki Y."/>
            <person name="Hashimoto A."/>
            <person name="Yamaguchi K."/>
            <person name="Sugano A."/>
            <person name="Kohara Y."/>
            <person name="Fujiyama A."/>
            <person name="Anterola A."/>
            <person name="Aoki S."/>
            <person name="Ashton N."/>
            <person name="Barbazuk W.B."/>
            <person name="Barker E."/>
            <person name="Bennetzen J."/>
            <person name="Bezanilla M."/>
            <person name="Blankenship R."/>
            <person name="Cho S.H."/>
            <person name="Dutcher S."/>
            <person name="Estelle M."/>
            <person name="Fawcett J.A."/>
            <person name="Gundlach H."/>
            <person name="Hanada K."/>
            <person name="Heyl A."/>
            <person name="Hicks K.A."/>
            <person name="Hugh J."/>
            <person name="Lohr M."/>
            <person name="Mayer K."/>
            <person name="Melkozernov A."/>
            <person name="Murata T."/>
            <person name="Nelson D."/>
            <person name="Pils B."/>
            <person name="Prigge M."/>
            <person name="Reiss B."/>
            <person name="Renner T."/>
            <person name="Rombauts S."/>
            <person name="Rushton P."/>
            <person name="Sanderfoot A."/>
            <person name="Schween G."/>
            <person name="Shiu S.-H."/>
            <person name="Stueber K."/>
            <person name="Theodoulou F.L."/>
            <person name="Tu H."/>
            <person name="Van de Peer Y."/>
            <person name="Verrier P.J."/>
            <person name="Waters E."/>
            <person name="Wood A."/>
            <person name="Yang L."/>
            <person name="Cove D."/>
            <person name="Cuming A."/>
            <person name="Hasebe M."/>
            <person name="Lucas S."/>
            <person name="Mishler D.B."/>
            <person name="Reski R."/>
            <person name="Grigoriev I."/>
            <person name="Quatrano R.S."/>
            <person name="Boore J.L."/>
        </authorList>
    </citation>
    <scope>NUCLEOTIDE SEQUENCE [LARGE SCALE GENOMIC DNA]</scope>
    <source>
        <strain evidence="3 4">cv. Gransden 2004</strain>
    </source>
</reference>
<evidence type="ECO:0000313" key="4">
    <source>
        <dbReference type="Proteomes" id="UP000006727"/>
    </source>
</evidence>
<name>A0A2K1L841_PHYPA</name>
<sequence length="418" mass="45225">MVATFVGGKLTPPLFAKWLSTLNASLGGGSVMASDDSGKGFFQWTATFDSTTHKGMLVPTWITLKKLPVQFTYVASTIASSLGKVLAADAELEIEDHINQRLITILVDYTHLPIRCRLYLTVSYKIRDCPHRSGAGQHIPRDERSPDCDTGGPQHKPSPSSTYARRGLHPRHAQLDKDGFITVGGRGHEGKPWTPPQAKLPLEPLPTTATLPSLANEVQSNVGNVNIHTPPTVLEDPATTLTTNLPLRDEPLYTMSPTNSTSNSMSSAQVSPIGSLDVVESEPAVAAPFEGQPPPPQQASLHPAIVSPSISPYINVIQDQAFLHLALVTPFASHHVNVTQDQTPLMGLTASPVHLFLLQRLEGQQAEDSCPIPITAVDMHLASSFSAAQQAQAFTWDHLPHIDFNANLAIAPLRQWFT</sequence>
<protein>
    <submittedName>
        <fullName evidence="2 3">Uncharacterized protein</fullName>
    </submittedName>
</protein>
<feature type="region of interest" description="Disordered" evidence="1">
    <location>
        <begin position="131"/>
        <end position="166"/>
    </location>
</feature>
<dbReference type="EnsemblPlants" id="Pp3c1_13820V3.1">
    <property type="protein sequence ID" value="Pp3c1_13820V3.1"/>
    <property type="gene ID" value="Pp3c1_13820"/>
</dbReference>
<keyword evidence="4" id="KW-1185">Reference proteome</keyword>
<dbReference type="Gramene" id="Pp3c1_13820V3.1">
    <property type="protein sequence ID" value="Pp3c1_13820V3.1"/>
    <property type="gene ID" value="Pp3c1_13820"/>
</dbReference>
<organism evidence="2">
    <name type="scientific">Physcomitrium patens</name>
    <name type="common">Spreading-leaved earth moss</name>
    <name type="synonym">Physcomitrella patens</name>
    <dbReference type="NCBI Taxonomy" id="3218"/>
    <lineage>
        <taxon>Eukaryota</taxon>
        <taxon>Viridiplantae</taxon>
        <taxon>Streptophyta</taxon>
        <taxon>Embryophyta</taxon>
        <taxon>Bryophyta</taxon>
        <taxon>Bryophytina</taxon>
        <taxon>Bryopsida</taxon>
        <taxon>Funariidae</taxon>
        <taxon>Funariales</taxon>
        <taxon>Funariaceae</taxon>
        <taxon>Physcomitrium</taxon>
    </lineage>
</organism>
<gene>
    <name evidence="2" type="ORF">PHYPA_000630</name>
</gene>
<reference evidence="2 4" key="2">
    <citation type="journal article" date="2018" name="Plant J.">
        <title>The Physcomitrella patens chromosome-scale assembly reveals moss genome structure and evolution.</title>
        <authorList>
            <person name="Lang D."/>
            <person name="Ullrich K.K."/>
            <person name="Murat F."/>
            <person name="Fuchs J."/>
            <person name="Jenkins J."/>
            <person name="Haas F.B."/>
            <person name="Piednoel M."/>
            <person name="Gundlach H."/>
            <person name="Van Bel M."/>
            <person name="Meyberg R."/>
            <person name="Vives C."/>
            <person name="Morata J."/>
            <person name="Symeonidi A."/>
            <person name="Hiss M."/>
            <person name="Muchero W."/>
            <person name="Kamisugi Y."/>
            <person name="Saleh O."/>
            <person name="Blanc G."/>
            <person name="Decker E.L."/>
            <person name="van Gessel N."/>
            <person name="Grimwood J."/>
            <person name="Hayes R.D."/>
            <person name="Graham S.W."/>
            <person name="Gunter L.E."/>
            <person name="McDaniel S.F."/>
            <person name="Hoernstein S.N.W."/>
            <person name="Larsson A."/>
            <person name="Li F.W."/>
            <person name="Perroud P.F."/>
            <person name="Phillips J."/>
            <person name="Ranjan P."/>
            <person name="Rokshar D.S."/>
            <person name="Rothfels C.J."/>
            <person name="Schneider L."/>
            <person name="Shu S."/>
            <person name="Stevenson D.W."/>
            <person name="Thummler F."/>
            <person name="Tillich M."/>
            <person name="Villarreal Aguilar J.C."/>
            <person name="Widiez T."/>
            <person name="Wong G.K."/>
            <person name="Wymore A."/>
            <person name="Zhang Y."/>
            <person name="Zimmer A.D."/>
            <person name="Quatrano R.S."/>
            <person name="Mayer K.F.X."/>
            <person name="Goodstein D."/>
            <person name="Casacuberta J.M."/>
            <person name="Vandepoele K."/>
            <person name="Reski R."/>
            <person name="Cuming A.C."/>
            <person name="Tuskan G.A."/>
            <person name="Maumus F."/>
            <person name="Salse J."/>
            <person name="Schmutz J."/>
            <person name="Rensing S.A."/>
        </authorList>
    </citation>
    <scope>NUCLEOTIDE SEQUENCE [LARGE SCALE GENOMIC DNA]</scope>
    <source>
        <strain evidence="3 4">cv. Gransden 2004</strain>
    </source>
</reference>
<proteinExistence type="predicted"/>
<evidence type="ECO:0000313" key="3">
    <source>
        <dbReference type="EnsemblPlants" id="Pp3c1_13820V3.1"/>
    </source>
</evidence>
<dbReference type="EMBL" id="ABEU02000001">
    <property type="protein sequence ID" value="PNR62206.1"/>
    <property type="molecule type" value="Genomic_DNA"/>
</dbReference>
<reference evidence="3" key="3">
    <citation type="submission" date="2020-12" db="UniProtKB">
        <authorList>
            <consortium name="EnsemblPlants"/>
        </authorList>
    </citation>
    <scope>IDENTIFICATION</scope>
</reference>
<dbReference type="AlphaFoldDB" id="A0A2K1L841"/>